<dbReference type="OrthoDB" id="9815953at2"/>
<name>A0A1M6ANQ0_9FIRM</name>
<dbReference type="RefSeq" id="WP_073023286.1">
    <property type="nucleotide sequence ID" value="NZ_FQZS01000003.1"/>
</dbReference>
<sequence length="171" mass="18984">MEDSPKTFYFQKDSHIILADYLSRNIKGKCLVFCIGTDRYIGDCLGPLTGTFLSKMELKIPILGTLENPIHAVNLTKHMYEVRRDYPNHKIIAVDACLGNEDNIGSIQIKKGPIHPGKGVGKRLPPVGDISIVGIVDSSEAGEFLSMHNIRLNLVMKMAEVITRGIYIAFK</sequence>
<dbReference type="SUPFAM" id="SSF53163">
    <property type="entry name" value="HybD-like"/>
    <property type="match status" value="1"/>
</dbReference>
<proteinExistence type="predicted"/>
<dbReference type="Proteomes" id="UP000184442">
    <property type="component" value="Unassembled WGS sequence"/>
</dbReference>
<organism evidence="1 2">
    <name type="scientific">Lutispora thermophila DSM 19022</name>
    <dbReference type="NCBI Taxonomy" id="1122184"/>
    <lineage>
        <taxon>Bacteria</taxon>
        <taxon>Bacillati</taxon>
        <taxon>Bacillota</taxon>
        <taxon>Clostridia</taxon>
        <taxon>Lutisporales</taxon>
        <taxon>Lutisporaceae</taxon>
        <taxon>Lutispora</taxon>
    </lineage>
</organism>
<dbReference type="Pfam" id="PF06866">
    <property type="entry name" value="DUF1256"/>
    <property type="match status" value="1"/>
</dbReference>
<accession>A0A1M6ANQ0</accession>
<dbReference type="InterPro" id="IPR009665">
    <property type="entry name" value="YyaC"/>
</dbReference>
<dbReference type="InterPro" id="IPR023430">
    <property type="entry name" value="Pept_HybD-like_dom_sf"/>
</dbReference>
<dbReference type="EMBL" id="FQZS01000003">
    <property type="protein sequence ID" value="SHI38139.1"/>
    <property type="molecule type" value="Genomic_DNA"/>
</dbReference>
<protein>
    <submittedName>
        <fullName evidence="1">Putative sporulation protein YyaC</fullName>
    </submittedName>
</protein>
<reference evidence="1 2" key="1">
    <citation type="submission" date="2016-11" db="EMBL/GenBank/DDBJ databases">
        <authorList>
            <person name="Jaros S."/>
            <person name="Januszkiewicz K."/>
            <person name="Wedrychowicz H."/>
        </authorList>
    </citation>
    <scope>NUCLEOTIDE SEQUENCE [LARGE SCALE GENOMIC DNA]</scope>
    <source>
        <strain evidence="1 2">DSM 19022</strain>
    </source>
</reference>
<dbReference type="STRING" id="1122184.SAMN02745176_00029"/>
<keyword evidence="2" id="KW-1185">Reference proteome</keyword>
<dbReference type="AlphaFoldDB" id="A0A1M6ANQ0"/>
<evidence type="ECO:0000313" key="1">
    <source>
        <dbReference type="EMBL" id="SHI38139.1"/>
    </source>
</evidence>
<dbReference type="NCBIfam" id="TIGR02841">
    <property type="entry name" value="spore_YyaC"/>
    <property type="match status" value="1"/>
</dbReference>
<gene>
    <name evidence="1" type="ORF">SAMN02745176_00029</name>
</gene>
<evidence type="ECO:0000313" key="2">
    <source>
        <dbReference type="Proteomes" id="UP000184442"/>
    </source>
</evidence>